<gene>
    <name evidence="1" type="ORF">RPERSI_LOCUS36459</name>
</gene>
<dbReference type="Proteomes" id="UP000789920">
    <property type="component" value="Unassembled WGS sequence"/>
</dbReference>
<evidence type="ECO:0000313" key="2">
    <source>
        <dbReference type="Proteomes" id="UP000789920"/>
    </source>
</evidence>
<accession>A0ACA9SYX4</accession>
<reference evidence="1" key="1">
    <citation type="submission" date="2021-06" db="EMBL/GenBank/DDBJ databases">
        <authorList>
            <person name="Kallberg Y."/>
            <person name="Tangrot J."/>
            <person name="Rosling A."/>
        </authorList>
    </citation>
    <scope>NUCLEOTIDE SEQUENCE</scope>
    <source>
        <strain evidence="1">MA461A</strain>
    </source>
</reference>
<feature type="non-terminal residue" evidence="1">
    <location>
        <position position="110"/>
    </location>
</feature>
<protein>
    <submittedName>
        <fullName evidence="1">1189_t:CDS:1</fullName>
    </submittedName>
</protein>
<dbReference type="EMBL" id="CAJVQC010174875">
    <property type="protein sequence ID" value="CAG8851205.1"/>
    <property type="molecule type" value="Genomic_DNA"/>
</dbReference>
<sequence length="110" mass="13144">QEKDTRKREKYRKNPKPGKEIICYRCGEKGHIARFCISEKRSKEHSEKATVQPDIPEKRPKVQPELKWNNRLRPRAENELLLVDVGDLLQPMELEEARMVKKIRRKREPS</sequence>
<proteinExistence type="predicted"/>
<keyword evidence="2" id="KW-1185">Reference proteome</keyword>
<feature type="non-terminal residue" evidence="1">
    <location>
        <position position="1"/>
    </location>
</feature>
<evidence type="ECO:0000313" key="1">
    <source>
        <dbReference type="EMBL" id="CAG8851205.1"/>
    </source>
</evidence>
<name>A0ACA9SYX4_9GLOM</name>
<organism evidence="1 2">
    <name type="scientific">Racocetra persica</name>
    <dbReference type="NCBI Taxonomy" id="160502"/>
    <lineage>
        <taxon>Eukaryota</taxon>
        <taxon>Fungi</taxon>
        <taxon>Fungi incertae sedis</taxon>
        <taxon>Mucoromycota</taxon>
        <taxon>Glomeromycotina</taxon>
        <taxon>Glomeromycetes</taxon>
        <taxon>Diversisporales</taxon>
        <taxon>Gigasporaceae</taxon>
        <taxon>Racocetra</taxon>
    </lineage>
</organism>
<comment type="caution">
    <text evidence="1">The sequence shown here is derived from an EMBL/GenBank/DDBJ whole genome shotgun (WGS) entry which is preliminary data.</text>
</comment>